<sequence>MTDAFTAVVAQFQECPAGRLCSCQHPGGEYSCVHCRCDCPFPDPCTGVESPDACQCCGRDFFHRGER</sequence>
<accession>A0AAE3VTG5</accession>
<dbReference type="Proteomes" id="UP001240236">
    <property type="component" value="Unassembled WGS sequence"/>
</dbReference>
<evidence type="ECO:0000313" key="2">
    <source>
        <dbReference type="EMBL" id="MDQ0371676.1"/>
    </source>
</evidence>
<dbReference type="EMBL" id="JAUSUZ010000002">
    <property type="protein sequence ID" value="MDQ0371676.1"/>
    <property type="molecule type" value="Genomic_DNA"/>
</dbReference>
<gene>
    <name evidence="1" type="ORF">J2S42_000023</name>
    <name evidence="2" type="ORF">J2S42_008424</name>
</gene>
<organism evidence="1 3">
    <name type="scientific">Catenuloplanes indicus</name>
    <dbReference type="NCBI Taxonomy" id="137267"/>
    <lineage>
        <taxon>Bacteria</taxon>
        <taxon>Bacillati</taxon>
        <taxon>Actinomycetota</taxon>
        <taxon>Actinomycetes</taxon>
        <taxon>Micromonosporales</taxon>
        <taxon>Micromonosporaceae</taxon>
        <taxon>Catenuloplanes</taxon>
    </lineage>
</organism>
<reference evidence="1 3" key="1">
    <citation type="submission" date="2023-07" db="EMBL/GenBank/DDBJ databases">
        <title>Sequencing the genomes of 1000 actinobacteria strains.</title>
        <authorList>
            <person name="Klenk H.-P."/>
        </authorList>
    </citation>
    <scope>NUCLEOTIDE SEQUENCE [LARGE SCALE GENOMIC DNA]</scope>
    <source>
        <strain evidence="1 3">DSM 44709</strain>
    </source>
</reference>
<protein>
    <recommendedName>
        <fullName evidence="4">Metallothionein</fullName>
    </recommendedName>
</protein>
<dbReference type="AlphaFoldDB" id="A0AAE3VTG5"/>
<evidence type="ECO:0008006" key="4">
    <source>
        <dbReference type="Google" id="ProtNLM"/>
    </source>
</evidence>
<evidence type="ECO:0000313" key="1">
    <source>
        <dbReference type="EMBL" id="MDQ0363354.1"/>
    </source>
</evidence>
<proteinExistence type="predicted"/>
<name>A0AAE3VTG5_9ACTN</name>
<evidence type="ECO:0000313" key="3">
    <source>
        <dbReference type="Proteomes" id="UP001240236"/>
    </source>
</evidence>
<keyword evidence="3" id="KW-1185">Reference proteome</keyword>
<comment type="caution">
    <text evidence="1">The sequence shown here is derived from an EMBL/GenBank/DDBJ whole genome shotgun (WGS) entry which is preliminary data.</text>
</comment>
<dbReference type="EMBL" id="JAUSUZ010000001">
    <property type="protein sequence ID" value="MDQ0363354.1"/>
    <property type="molecule type" value="Genomic_DNA"/>
</dbReference>